<keyword evidence="2" id="KW-1185">Reference proteome</keyword>
<proteinExistence type="predicted"/>
<reference evidence="1 2" key="1">
    <citation type="journal article" date="2024" name="bioRxiv">
        <title>A reference genome for Trichogramma kaykai: A tiny desert-dwelling parasitoid wasp with competing sex-ratio distorters.</title>
        <authorList>
            <person name="Culotta J."/>
            <person name="Lindsey A.R."/>
        </authorList>
    </citation>
    <scope>NUCLEOTIDE SEQUENCE [LARGE SCALE GENOMIC DNA]</scope>
    <source>
        <strain evidence="1 2">KSX58</strain>
    </source>
</reference>
<organism evidence="1 2">
    <name type="scientific">Trichogramma kaykai</name>
    <dbReference type="NCBI Taxonomy" id="54128"/>
    <lineage>
        <taxon>Eukaryota</taxon>
        <taxon>Metazoa</taxon>
        <taxon>Ecdysozoa</taxon>
        <taxon>Arthropoda</taxon>
        <taxon>Hexapoda</taxon>
        <taxon>Insecta</taxon>
        <taxon>Pterygota</taxon>
        <taxon>Neoptera</taxon>
        <taxon>Endopterygota</taxon>
        <taxon>Hymenoptera</taxon>
        <taxon>Apocrita</taxon>
        <taxon>Proctotrupomorpha</taxon>
        <taxon>Chalcidoidea</taxon>
        <taxon>Trichogrammatidae</taxon>
        <taxon>Trichogramma</taxon>
    </lineage>
</organism>
<accession>A0ABD2WY28</accession>
<dbReference type="AlphaFoldDB" id="A0ABD2WY28"/>
<dbReference type="EMBL" id="JBJJXI010000061">
    <property type="protein sequence ID" value="KAL3397774.1"/>
    <property type="molecule type" value="Genomic_DNA"/>
</dbReference>
<evidence type="ECO:0000313" key="2">
    <source>
        <dbReference type="Proteomes" id="UP001627154"/>
    </source>
</evidence>
<protein>
    <submittedName>
        <fullName evidence="1">Uncharacterized protein</fullName>
    </submittedName>
</protein>
<comment type="caution">
    <text evidence="1">The sequence shown here is derived from an EMBL/GenBank/DDBJ whole genome shotgun (WGS) entry which is preliminary data.</text>
</comment>
<dbReference type="Proteomes" id="UP001627154">
    <property type="component" value="Unassembled WGS sequence"/>
</dbReference>
<name>A0ABD2WY28_9HYME</name>
<evidence type="ECO:0000313" key="1">
    <source>
        <dbReference type="EMBL" id="KAL3397774.1"/>
    </source>
</evidence>
<gene>
    <name evidence="1" type="ORF">TKK_008523</name>
</gene>
<sequence>MIGGSSLLRVPLPHVLLEGFYDASPCTFILYYAYMGRKPAIGGKARIEMMPSTRRPDANKLIESRRRLQTLHI</sequence>